<evidence type="ECO:0000256" key="6">
    <source>
        <dbReference type="SAM" id="MobiDB-lite"/>
    </source>
</evidence>
<dbReference type="InterPro" id="IPR056518">
    <property type="entry name" value="HEAT_Ints3_C"/>
</dbReference>
<name>A0A074ZJD9_OPIVI</name>
<dbReference type="Proteomes" id="UP000054324">
    <property type="component" value="Unassembled WGS sequence"/>
</dbReference>
<keyword evidence="5" id="KW-0539">Nucleus</keyword>
<accession>A0A074ZJD9</accession>
<feature type="compositionally biased region" description="Basic and acidic residues" evidence="6">
    <location>
        <begin position="1606"/>
        <end position="1617"/>
    </location>
</feature>
<evidence type="ECO:0000256" key="4">
    <source>
        <dbReference type="ARBA" id="ARBA00022490"/>
    </source>
</evidence>
<evidence type="ECO:0000256" key="5">
    <source>
        <dbReference type="ARBA" id="ARBA00023242"/>
    </source>
</evidence>
<feature type="compositionally biased region" description="Basic and acidic residues" evidence="6">
    <location>
        <begin position="1453"/>
        <end position="1467"/>
    </location>
</feature>
<feature type="region of interest" description="Disordered" evidence="6">
    <location>
        <begin position="490"/>
        <end position="580"/>
    </location>
</feature>
<dbReference type="RefSeq" id="XP_009170374.1">
    <property type="nucleotide sequence ID" value="XM_009172110.1"/>
</dbReference>
<dbReference type="GO" id="GO:0005737">
    <property type="term" value="C:cytoplasm"/>
    <property type="evidence" value="ECO:0007669"/>
    <property type="project" value="UniProtKB-SubCell"/>
</dbReference>
<evidence type="ECO:0008006" key="11">
    <source>
        <dbReference type="Google" id="ProtNLM"/>
    </source>
</evidence>
<reference evidence="9 10" key="1">
    <citation type="submission" date="2013-11" db="EMBL/GenBank/DDBJ databases">
        <title>Opisthorchis viverrini - life in the bile duct.</title>
        <authorList>
            <person name="Young N.D."/>
            <person name="Nagarajan N."/>
            <person name="Lin S.J."/>
            <person name="Korhonen P.K."/>
            <person name="Jex A.R."/>
            <person name="Hall R.S."/>
            <person name="Safavi-Hemami H."/>
            <person name="Kaewkong W."/>
            <person name="Bertrand D."/>
            <person name="Gao S."/>
            <person name="Seet Q."/>
            <person name="Wongkham S."/>
            <person name="Teh B.T."/>
            <person name="Wongkham C."/>
            <person name="Intapan P.M."/>
            <person name="Maleewong W."/>
            <person name="Yang X."/>
            <person name="Hu M."/>
            <person name="Wang Z."/>
            <person name="Hofmann A."/>
            <person name="Sternberg P.W."/>
            <person name="Tan P."/>
            <person name="Wang J."/>
            <person name="Gasser R.B."/>
        </authorList>
    </citation>
    <scope>NUCLEOTIDE SEQUENCE [LARGE SCALE GENOMIC DNA]</scope>
</reference>
<dbReference type="PANTHER" id="PTHR13587">
    <property type="entry name" value="INTEGRATOR COMPLEX SUBUNIT 3"/>
    <property type="match status" value="1"/>
</dbReference>
<comment type="similarity">
    <text evidence="3">Belongs to the Integrator subunit 3 family.</text>
</comment>
<dbReference type="OrthoDB" id="2021145at2759"/>
<dbReference type="InterPro" id="IPR019333">
    <property type="entry name" value="INTS3_N"/>
</dbReference>
<dbReference type="STRING" id="6198.A0A074ZJD9"/>
<evidence type="ECO:0000256" key="2">
    <source>
        <dbReference type="ARBA" id="ARBA00004496"/>
    </source>
</evidence>
<evidence type="ECO:0000256" key="1">
    <source>
        <dbReference type="ARBA" id="ARBA00004123"/>
    </source>
</evidence>
<protein>
    <recommendedName>
        <fullName evidence="11">Integrator complex subunit 3</fullName>
    </recommendedName>
</protein>
<dbReference type="GeneID" id="20328285"/>
<feature type="compositionally biased region" description="Low complexity" evidence="6">
    <location>
        <begin position="1532"/>
        <end position="1555"/>
    </location>
</feature>
<feature type="compositionally biased region" description="Acidic residues" evidence="6">
    <location>
        <begin position="1584"/>
        <end position="1605"/>
    </location>
</feature>
<feature type="region of interest" description="Disordered" evidence="6">
    <location>
        <begin position="1298"/>
        <end position="1323"/>
    </location>
</feature>
<keyword evidence="10" id="KW-1185">Reference proteome</keyword>
<dbReference type="EMBL" id="KL596763">
    <property type="protein sequence ID" value="KER25897.1"/>
    <property type="molecule type" value="Genomic_DNA"/>
</dbReference>
<feature type="compositionally biased region" description="Polar residues" evidence="6">
    <location>
        <begin position="1480"/>
        <end position="1489"/>
    </location>
</feature>
<evidence type="ECO:0000313" key="9">
    <source>
        <dbReference type="EMBL" id="KER25897.1"/>
    </source>
</evidence>
<proteinExistence type="inferred from homology"/>
<evidence type="ECO:0000259" key="8">
    <source>
        <dbReference type="Pfam" id="PF24566"/>
    </source>
</evidence>
<feature type="compositionally biased region" description="Polar residues" evidence="6">
    <location>
        <begin position="624"/>
        <end position="633"/>
    </location>
</feature>
<dbReference type="InterPro" id="IPR045334">
    <property type="entry name" value="INTS3"/>
</dbReference>
<feature type="domain" description="Integrator complex subunit 3 N-terminal" evidence="7">
    <location>
        <begin position="31"/>
        <end position="466"/>
    </location>
</feature>
<dbReference type="GO" id="GO:0005634">
    <property type="term" value="C:nucleus"/>
    <property type="evidence" value="ECO:0007669"/>
    <property type="project" value="UniProtKB-SubCell"/>
</dbReference>
<feature type="non-terminal residue" evidence="9">
    <location>
        <position position="1633"/>
    </location>
</feature>
<gene>
    <name evidence="9" type="ORF">T265_14119</name>
</gene>
<feature type="non-terminal residue" evidence="9">
    <location>
        <position position="1"/>
    </location>
</feature>
<feature type="domain" description="Ints3-like C-terminal" evidence="8">
    <location>
        <begin position="1036"/>
        <end position="1396"/>
    </location>
</feature>
<evidence type="ECO:0000259" key="7">
    <source>
        <dbReference type="Pfam" id="PF10189"/>
    </source>
</evidence>
<feature type="region of interest" description="Disordered" evidence="6">
    <location>
        <begin position="1398"/>
        <end position="1633"/>
    </location>
</feature>
<keyword evidence="4" id="KW-0963">Cytoplasm</keyword>
<dbReference type="Pfam" id="PF10189">
    <property type="entry name" value="Ints3_N"/>
    <property type="match status" value="1"/>
</dbReference>
<dbReference type="CTD" id="20328285"/>
<feature type="region of interest" description="Disordered" evidence="6">
    <location>
        <begin position="624"/>
        <end position="662"/>
    </location>
</feature>
<dbReference type="Pfam" id="PF24566">
    <property type="entry name" value="HEAT_Ints3_C"/>
    <property type="match status" value="1"/>
</dbReference>
<comment type="subcellular location">
    <subcellularLocation>
        <location evidence="2">Cytoplasm</location>
    </subcellularLocation>
    <subcellularLocation>
        <location evidence="1">Nucleus</location>
    </subcellularLocation>
</comment>
<sequence>SLQDAGKFVKKLRESDPDIANSAANRSGTEEEHRALQAGLLYLALTEPDRRRSYCTDIVLTSRDNLTYALSEMTRLVAETWPKMPQSVRTNLLSLLGELIVARASVEVLILHICRRMSSGDLSSGNLWLIETMVDLLEKNKDWLTSPERQAFLLPLIVFTFLRLIPDHHTSSAVLSSSQVAASTAQQPGSLATLRQRELNFTEELIRKHFDRCAQLGRDFIRLLHGVARLDPMRRLWDDILQNMPLLSSHFSSVADVLEITTPQCFTQTLIPHEMEQWARWMMKNVHCVPRVPVNRYQEFFQRKFFATPESQSLRVCLLRYIVTFFYPDNEMLASTLIPRWNVISWILSQSTCAVVTANAKLALFYDWLFFKPNGCIMNLDLNANRIHIAQTLLFLYPTEPALLAMMNHLTPRTQPIALSLVDFLVKIVGTYHPPMTDRIVAGVRSGLEEMIRLGVVKNINPLFEMLHRTSPDLLRALRSLLGCEPIIGAPSPGPTDASGKLINSDKPGVPIDGFPPHSPGISTPQSSPRRPSTPPLAGIKPKQTSKPFLSDPFCQYRPQRDTRSATPPELSTRVEIPSRYPSQAKISRDAKVGFEPKTKHLPQPLCQNRRKKMSVSNIRFVKKSSSCNTHSAPSCHATRRKHEDRDTTRLPKPRQVMSRGKGRVRSMNLVVSKFALLPLSHLASKVQSGALSDPRLTRGQAAILAGALPSPTVSPLMEGSAKSIEPLVPVNPTSLSSVAHQPTIPIVIPSMPMADEPKPKPVPKRHILHLPVGQNLANQTAQPEPILSELDLDKLDIDRITEEDARFARASWSPPPLPPSQAIVHGDKTDQLPETPESMELTIDNLRRRFQDYQLRYRYCVEPVDVNALIDLLEGPIRSALEAFRDLAIRFGLVRTMSGGMVCADRGGDEPDLDLLNGEVDKRTSSVRLRSASVLVDLCVAMENLVQAVLAEDCFDDLDIAGRTAGVVCELLFPLFAERLMPAGTEWSEEYVFTISWENLGTCQEDIVSQKHEFPHCYPLVSCITSYSHFFASHRQLEDCLQFPIFVPFRHLWEMNPGDPKRELLLLLLTEMQTKQPRLGYHLLFFLKVSNVNDESMTIYRNFCASQENPNLRDSLFKDMQLLADDNRRLFAYLLPDVYTVFASELMNDAGFMHLVVSTLDPSMCNTLICEIVRGHMNMFQSDDLSPLLKASLQWNSIEQFFFWQLINAHEIPTRSFLPLVKCVEPAKHPEATANLILLFKLEKPSFELVRALLSRPGPNDALSVTALHFWSCPDNQHASRFANILKSMIMTPLSQRAEGVGSSTSARDARDKRRNGGSKHLSPENCVDLPLILTHLDAMRKNCRNISRIHQPNKVKRYGVLQDEDVQLALQSVANSRKVPLSVKDHFSDLLALAEDQPSAPTGSSKGSEDSLSPDALHRLSGASIGSDTGKRLSFSGRTVQMGSKGGHSLRNLDSRRAAEAERRQLPVAGSATKRSSRTSANQNNNGAGAESDNEDNEAMSSTGSTSDSSDEEDEKPSVASGNRKKRNSRNSSPSGSSRQSDQSSSKSSSGKRVVTSEGSKDRRPSIKRALNRFESTLNKSDEDDDDDDDKGLEVVVLEEDSGDEKNNDDSEKVRPPKRRKTSSRRFVLDD</sequence>
<dbReference type="PANTHER" id="PTHR13587:SF7">
    <property type="entry name" value="INTEGRATOR COMPLEX SUBUNIT 3"/>
    <property type="match status" value="1"/>
</dbReference>
<organism evidence="9 10">
    <name type="scientific">Opisthorchis viverrini</name>
    <name type="common">Southeast Asian liver fluke</name>
    <dbReference type="NCBI Taxonomy" id="6198"/>
    <lineage>
        <taxon>Eukaryota</taxon>
        <taxon>Metazoa</taxon>
        <taxon>Spiralia</taxon>
        <taxon>Lophotrochozoa</taxon>
        <taxon>Platyhelminthes</taxon>
        <taxon>Trematoda</taxon>
        <taxon>Digenea</taxon>
        <taxon>Opisthorchiida</taxon>
        <taxon>Opisthorchiata</taxon>
        <taxon>Opisthorchiidae</taxon>
        <taxon>Opisthorchis</taxon>
    </lineage>
</organism>
<evidence type="ECO:0000313" key="10">
    <source>
        <dbReference type="Proteomes" id="UP000054324"/>
    </source>
</evidence>
<evidence type="ECO:0000256" key="3">
    <source>
        <dbReference type="ARBA" id="ARBA00006130"/>
    </source>
</evidence>
<dbReference type="KEGG" id="ovi:T265_14119"/>